<accession>A0A2T4D3C0</accession>
<dbReference type="Proteomes" id="UP000242087">
    <property type="component" value="Unassembled WGS sequence"/>
</dbReference>
<reference evidence="1 2" key="1">
    <citation type="submission" date="2018-03" db="EMBL/GenBank/DDBJ databases">
        <title>Cross-interface Injection: A General Nanoliter Liquid Handling Method Applied to Single Cells Genome Amplification Automated Nanoliter Liquid Handling Applied to Single Cell Multiple Displacement Amplification.</title>
        <authorList>
            <person name="Yun J."/>
            <person name="Xu P."/>
            <person name="Xu J."/>
            <person name="Dai X."/>
            <person name="Wang Y."/>
            <person name="Zheng X."/>
            <person name="Cao C."/>
            <person name="Yi Q."/>
            <person name="Zhu Y."/>
            <person name="Wang L."/>
            <person name="Dong Z."/>
            <person name="Huang Y."/>
            <person name="Huang L."/>
            <person name="Du W."/>
        </authorList>
    </citation>
    <scope>NUCLEOTIDE SEQUENCE [LARGE SCALE GENOMIC DNA]</scope>
    <source>
        <strain evidence="1 2">A12-4</strain>
    </source>
</reference>
<dbReference type="AlphaFoldDB" id="A0A2T4D3C0"/>
<sequence length="180" mass="20947">MEFLPKTIAYEGKTYSIHHLHPTNWVLKLSCGKEIKAFIQFRSHCYTDSKPPASREALLLYDLDGNARYFCTKRYRLSRRLKSWFLNWSGEICFLSPTERGHQHWIVVESDEGEQVKVVFKITPNIKDDEGVMIVVKTVHAYEWTKPPIYPDDDHLPFSVLVKGTAERQKPVPRKNRGGV</sequence>
<organism evidence="1 2">
    <name type="scientific">Pseudidiomarina aestuarii</name>
    <dbReference type="NCBI Taxonomy" id="624146"/>
    <lineage>
        <taxon>Bacteria</taxon>
        <taxon>Pseudomonadati</taxon>
        <taxon>Pseudomonadota</taxon>
        <taxon>Gammaproteobacteria</taxon>
        <taxon>Alteromonadales</taxon>
        <taxon>Idiomarinaceae</taxon>
        <taxon>Pseudidiomarina</taxon>
    </lineage>
</organism>
<name>A0A2T4D3C0_9GAMM</name>
<gene>
    <name evidence="1" type="ORF">C9927_04415</name>
</gene>
<dbReference type="EMBL" id="PYVF01000082">
    <property type="protein sequence ID" value="PTB88320.1"/>
    <property type="molecule type" value="Genomic_DNA"/>
</dbReference>
<comment type="caution">
    <text evidence="1">The sequence shown here is derived from an EMBL/GenBank/DDBJ whole genome shotgun (WGS) entry which is preliminary data.</text>
</comment>
<evidence type="ECO:0000313" key="1">
    <source>
        <dbReference type="EMBL" id="PTB88320.1"/>
    </source>
</evidence>
<protein>
    <submittedName>
        <fullName evidence="1">Uncharacterized protein</fullName>
    </submittedName>
</protein>
<evidence type="ECO:0000313" key="2">
    <source>
        <dbReference type="Proteomes" id="UP000242087"/>
    </source>
</evidence>
<proteinExistence type="predicted"/>